<protein>
    <recommendedName>
        <fullName evidence="3">Nmd3 N-terminal domain-containing protein</fullName>
    </recommendedName>
</protein>
<comment type="caution">
    <text evidence="1">The sequence shown here is derived from an EMBL/GenBank/DDBJ whole genome shotgun (WGS) entry which is preliminary data.</text>
</comment>
<evidence type="ECO:0000313" key="2">
    <source>
        <dbReference type="Proteomes" id="UP000176581"/>
    </source>
</evidence>
<proteinExistence type="predicted"/>
<organism evidence="1 2">
    <name type="scientific">Candidatus Yanofskybacteria bacterium RIFCSPHIGHO2_02_FULL_43_22</name>
    <dbReference type="NCBI Taxonomy" id="1802681"/>
    <lineage>
        <taxon>Bacteria</taxon>
        <taxon>Candidatus Yanofskyibacteriota</taxon>
    </lineage>
</organism>
<reference evidence="1 2" key="1">
    <citation type="journal article" date="2016" name="Nat. Commun.">
        <title>Thousands of microbial genomes shed light on interconnected biogeochemical processes in an aquifer system.</title>
        <authorList>
            <person name="Anantharaman K."/>
            <person name="Brown C.T."/>
            <person name="Hug L.A."/>
            <person name="Sharon I."/>
            <person name="Castelle C.J."/>
            <person name="Probst A.J."/>
            <person name="Thomas B.C."/>
            <person name="Singh A."/>
            <person name="Wilkins M.J."/>
            <person name="Karaoz U."/>
            <person name="Brodie E.L."/>
            <person name="Williams K.H."/>
            <person name="Hubbard S.S."/>
            <person name="Banfield J.F."/>
        </authorList>
    </citation>
    <scope>NUCLEOTIDE SEQUENCE [LARGE SCALE GENOMIC DNA]</scope>
</reference>
<gene>
    <name evidence="1" type="ORF">A3J47_01005</name>
</gene>
<dbReference type="EMBL" id="MGJV01000043">
    <property type="protein sequence ID" value="OGN13376.1"/>
    <property type="molecule type" value="Genomic_DNA"/>
</dbReference>
<accession>A0A1F8FLN0</accession>
<dbReference type="NCBIfam" id="NF040826">
    <property type="entry name" value="lxa_BCAM0308"/>
    <property type="match status" value="1"/>
</dbReference>
<evidence type="ECO:0008006" key="3">
    <source>
        <dbReference type="Google" id="ProtNLM"/>
    </source>
</evidence>
<dbReference type="Proteomes" id="UP000176581">
    <property type="component" value="Unassembled WGS sequence"/>
</dbReference>
<name>A0A1F8FLN0_9BACT</name>
<evidence type="ECO:0000313" key="1">
    <source>
        <dbReference type="EMBL" id="OGN13376.1"/>
    </source>
</evidence>
<dbReference type="InterPro" id="IPR047706">
    <property type="entry name" value="BCAM0308-like"/>
</dbReference>
<dbReference type="AlphaFoldDB" id="A0A1F8FLN0"/>
<sequence>MVKSFAKKMAVKTGMIGRRHQRSRKEESEFGLGKKDYVLCSECGIVYFDKAWHHRPEEEKAVHLKTDWKIKFELCPACKMKKDKIFEGEVTIKLGSKGGKVKTDILNTIKNSDEQARDRDPMDRILWMKDKDDEVRVFTSENQLAVRIGKKLESSFPGSKLEIKHSGEDIIRVYWEY</sequence>